<dbReference type="AlphaFoldDB" id="F2ID09"/>
<reference evidence="10 11" key="1">
    <citation type="journal article" date="2011" name="Stand. Genomic Sci.">
        <title>Complete genome sequence of the gliding freshwater bacterium Fluviicola taffensis type strain (RW262).</title>
        <authorList>
            <person name="Woyke T."/>
            <person name="Chertkov O."/>
            <person name="Lapidus A."/>
            <person name="Nolan M."/>
            <person name="Lucas S."/>
            <person name="Del Rio T.G."/>
            <person name="Tice H."/>
            <person name="Cheng J.F."/>
            <person name="Tapia R."/>
            <person name="Han C."/>
            <person name="Goodwin L."/>
            <person name="Pitluck S."/>
            <person name="Liolios K."/>
            <person name="Pagani I."/>
            <person name="Ivanova N."/>
            <person name="Huntemann M."/>
            <person name="Mavromatis K."/>
            <person name="Mikhailova N."/>
            <person name="Pati A."/>
            <person name="Chen A."/>
            <person name="Palaniappan K."/>
            <person name="Land M."/>
            <person name="Hauser L."/>
            <person name="Brambilla E.M."/>
            <person name="Rohde M."/>
            <person name="Mwirichia R."/>
            <person name="Sikorski J."/>
            <person name="Tindall B.J."/>
            <person name="Goker M."/>
            <person name="Bristow J."/>
            <person name="Eisen J.A."/>
            <person name="Markowitz V."/>
            <person name="Hugenholtz P."/>
            <person name="Klenk H.P."/>
            <person name="Kyrpides N.C."/>
        </authorList>
    </citation>
    <scope>NUCLEOTIDE SEQUENCE [LARGE SCALE GENOMIC DNA]</scope>
    <source>
        <strain evidence="11">DSM 16823 / RW262 / RW262</strain>
    </source>
</reference>
<evidence type="ECO:0000256" key="4">
    <source>
        <dbReference type="ARBA" id="ARBA00022679"/>
    </source>
</evidence>
<feature type="transmembrane region" description="Helical" evidence="8">
    <location>
        <begin position="66"/>
        <end position="84"/>
    </location>
</feature>
<keyword evidence="3" id="KW-0597">Phosphoprotein</keyword>
<protein>
    <recommendedName>
        <fullName evidence="2">histidine kinase</fullName>
        <ecNumber evidence="2">2.7.13.3</ecNumber>
    </recommendedName>
</protein>
<keyword evidence="4" id="KW-0808">Transferase</keyword>
<dbReference type="PANTHER" id="PTHR41523">
    <property type="entry name" value="TWO-COMPONENT SYSTEM SENSOR PROTEIN"/>
    <property type="match status" value="1"/>
</dbReference>
<evidence type="ECO:0000256" key="7">
    <source>
        <dbReference type="ARBA" id="ARBA00022840"/>
    </source>
</evidence>
<proteinExistence type="predicted"/>
<name>F2ID09_FLUTR</name>
<organism evidence="10 11">
    <name type="scientific">Fluviicola taffensis (strain DSM 16823 / NCIMB 13979 / RW262)</name>
    <dbReference type="NCBI Taxonomy" id="755732"/>
    <lineage>
        <taxon>Bacteria</taxon>
        <taxon>Pseudomonadati</taxon>
        <taxon>Bacteroidota</taxon>
        <taxon>Flavobacteriia</taxon>
        <taxon>Flavobacteriales</taxon>
        <taxon>Crocinitomicaceae</taxon>
        <taxon>Fluviicola</taxon>
    </lineage>
</organism>
<dbReference type="Pfam" id="PF07568">
    <property type="entry name" value="HisKA_2"/>
    <property type="match status" value="1"/>
</dbReference>
<reference evidence="11" key="2">
    <citation type="submission" date="2011-02" db="EMBL/GenBank/DDBJ databases">
        <title>The complete genome of Fluviicola taffensis DSM 16823.</title>
        <authorList>
            <consortium name="US DOE Joint Genome Institute (JGI-PGF)"/>
            <person name="Lucas S."/>
            <person name="Copeland A."/>
            <person name="Lapidus A."/>
            <person name="Bruce D."/>
            <person name="Goodwin L."/>
            <person name="Pitluck S."/>
            <person name="Kyrpides N."/>
            <person name="Mavromatis K."/>
            <person name="Ivanova N."/>
            <person name="Mikhailova N."/>
            <person name="Pagani I."/>
            <person name="Chertkov O."/>
            <person name="Detter J.C."/>
            <person name="Han C."/>
            <person name="Tapia R."/>
            <person name="Land M."/>
            <person name="Hauser L."/>
            <person name="Markowitz V."/>
            <person name="Cheng J.-F."/>
            <person name="Hugenholtz P."/>
            <person name="Woyke T."/>
            <person name="Wu D."/>
            <person name="Tindall B."/>
            <person name="Pomrenke H.G."/>
            <person name="Brambilla E."/>
            <person name="Klenk H.-P."/>
            <person name="Eisen J.A."/>
        </authorList>
    </citation>
    <scope>NUCLEOTIDE SEQUENCE [LARGE SCALE GENOMIC DNA]</scope>
    <source>
        <strain evidence="11">DSM 16823 / RW262 / RW262</strain>
    </source>
</reference>
<keyword evidence="8" id="KW-1133">Transmembrane helix</keyword>
<evidence type="ECO:0000256" key="3">
    <source>
        <dbReference type="ARBA" id="ARBA00022553"/>
    </source>
</evidence>
<evidence type="ECO:0000259" key="9">
    <source>
        <dbReference type="Pfam" id="PF07568"/>
    </source>
</evidence>
<dbReference type="EC" id="2.7.13.3" evidence="2"/>
<evidence type="ECO:0000256" key="6">
    <source>
        <dbReference type="ARBA" id="ARBA00022777"/>
    </source>
</evidence>
<evidence type="ECO:0000256" key="8">
    <source>
        <dbReference type="SAM" id="Phobius"/>
    </source>
</evidence>
<dbReference type="Gene3D" id="3.30.565.10">
    <property type="entry name" value="Histidine kinase-like ATPase, C-terminal domain"/>
    <property type="match status" value="1"/>
</dbReference>
<dbReference type="GO" id="GO:0005524">
    <property type="term" value="F:ATP binding"/>
    <property type="evidence" value="ECO:0007669"/>
    <property type="project" value="UniProtKB-KW"/>
</dbReference>
<feature type="transmembrane region" description="Helical" evidence="8">
    <location>
        <begin position="143"/>
        <end position="164"/>
    </location>
</feature>
<feature type="transmembrane region" description="Helical" evidence="8">
    <location>
        <begin position="176"/>
        <end position="197"/>
    </location>
</feature>
<dbReference type="HOGENOM" id="CLU_684672_0_0_10"/>
<dbReference type="SUPFAM" id="SSF55874">
    <property type="entry name" value="ATPase domain of HSP90 chaperone/DNA topoisomerase II/histidine kinase"/>
    <property type="match status" value="1"/>
</dbReference>
<gene>
    <name evidence="10" type="ordered locus">Fluta_2418</name>
</gene>
<evidence type="ECO:0000256" key="5">
    <source>
        <dbReference type="ARBA" id="ARBA00022741"/>
    </source>
</evidence>
<sequence length="431" mass="50348">MKNWKKSVYSIYTTIELKNLESNTISGEVITYLEELRVKLAFRMSIMFLCTFSILSYTRYFESMESFSMMAVATIISATCLIIMKLNNRNYLLVFYIYSICGYIIVAFALMVYHSRIHLVDVMWLMTVVFLAFFTLGRKLGYLLLFLSITVIGLFIFLHLNNQILILKELTNYQKISLLIELIAAFSINFYLFYLFLELNRYSERKLIESFDQLKEQNARISIQNDEKTTLVREIHHRVKNNLQIVVSLLRMQSQEVDNPEFRILFQESINRIMAMSLIHQKLYQNNNLSQVKIGDYLDDLVREIISLSINDENVHYQIDVEVDRIGLKTLVPLGLLVNELVSNSLKHAFFEVQDARIEITMKKGKEGWLYLTYFDSGVWKMNSATTSSFGLILIETLVEQLEGTKTVEKESLGTSYSFYLKNLEEMDIFA</sequence>
<dbReference type="PANTHER" id="PTHR41523:SF8">
    <property type="entry name" value="ETHYLENE RESPONSE SENSOR PROTEIN"/>
    <property type="match status" value="1"/>
</dbReference>
<evidence type="ECO:0000256" key="2">
    <source>
        <dbReference type="ARBA" id="ARBA00012438"/>
    </source>
</evidence>
<keyword evidence="5" id="KW-0547">Nucleotide-binding</keyword>
<keyword evidence="11" id="KW-1185">Reference proteome</keyword>
<keyword evidence="7" id="KW-0067">ATP-binding</keyword>
<dbReference type="KEGG" id="fte:Fluta_2418"/>
<evidence type="ECO:0000313" key="10">
    <source>
        <dbReference type="EMBL" id="AEA44403.1"/>
    </source>
</evidence>
<dbReference type="GO" id="GO:0004673">
    <property type="term" value="F:protein histidine kinase activity"/>
    <property type="evidence" value="ECO:0007669"/>
    <property type="project" value="UniProtKB-EC"/>
</dbReference>
<feature type="transmembrane region" description="Helical" evidence="8">
    <location>
        <begin position="91"/>
        <end position="111"/>
    </location>
</feature>
<dbReference type="EMBL" id="CP002542">
    <property type="protein sequence ID" value="AEA44403.1"/>
    <property type="molecule type" value="Genomic_DNA"/>
</dbReference>
<evidence type="ECO:0000256" key="1">
    <source>
        <dbReference type="ARBA" id="ARBA00000085"/>
    </source>
</evidence>
<keyword evidence="6 10" id="KW-0418">Kinase</keyword>
<comment type="catalytic activity">
    <reaction evidence="1">
        <text>ATP + protein L-histidine = ADP + protein N-phospho-L-histidine.</text>
        <dbReference type="EC" id="2.7.13.3"/>
    </reaction>
</comment>
<feature type="transmembrane region" description="Helical" evidence="8">
    <location>
        <begin position="40"/>
        <end position="60"/>
    </location>
</feature>
<accession>F2ID09</accession>
<dbReference type="Gene3D" id="3.30.450.20">
    <property type="entry name" value="PAS domain"/>
    <property type="match status" value="1"/>
</dbReference>
<feature type="transmembrane region" description="Helical" evidence="8">
    <location>
        <begin position="117"/>
        <end position="136"/>
    </location>
</feature>
<feature type="domain" description="Signal transduction histidine kinase subgroup 2 dimerisation and phosphoacceptor" evidence="9">
    <location>
        <begin position="234"/>
        <end position="307"/>
    </location>
</feature>
<dbReference type="Proteomes" id="UP000007463">
    <property type="component" value="Chromosome"/>
</dbReference>
<dbReference type="InterPro" id="IPR036890">
    <property type="entry name" value="HATPase_C_sf"/>
</dbReference>
<evidence type="ECO:0000313" key="11">
    <source>
        <dbReference type="Proteomes" id="UP000007463"/>
    </source>
</evidence>
<dbReference type="STRING" id="755732.Fluta_2418"/>
<dbReference type="eggNOG" id="COG3920">
    <property type="taxonomic scope" value="Bacteria"/>
</dbReference>
<keyword evidence="8" id="KW-0812">Transmembrane</keyword>
<keyword evidence="8" id="KW-0472">Membrane</keyword>
<dbReference type="InterPro" id="IPR011495">
    <property type="entry name" value="Sig_transdc_His_kin_sub2_dim/P"/>
</dbReference>